<proteinExistence type="predicted"/>
<reference evidence="2" key="1">
    <citation type="journal article" date="2012" name="Nat. Genet.">
        <title>Lifestyle transitions in plant pathogenic Colletotrichum fungi deciphered by genome and transcriptome analyses.</title>
        <authorList>
            <person name="O'Connell R.J."/>
            <person name="Thon M.R."/>
            <person name="Hacquard S."/>
            <person name="Amyotte S.G."/>
            <person name="Kleemann J."/>
            <person name="Torres M.F."/>
            <person name="Damm U."/>
            <person name="Buiate E.A."/>
            <person name="Epstein L."/>
            <person name="Alkan N."/>
            <person name="Altmueller J."/>
            <person name="Alvarado-Balderrama L."/>
            <person name="Bauser C.A."/>
            <person name="Becker C."/>
            <person name="Birren B.W."/>
            <person name="Chen Z."/>
            <person name="Choi J."/>
            <person name="Crouch J.A."/>
            <person name="Duvick J.P."/>
            <person name="Farman M.A."/>
            <person name="Gan P."/>
            <person name="Heiman D."/>
            <person name="Henrissat B."/>
            <person name="Howard R.J."/>
            <person name="Kabbage M."/>
            <person name="Koch C."/>
            <person name="Kracher B."/>
            <person name="Kubo Y."/>
            <person name="Law A.D."/>
            <person name="Lebrun M.-H."/>
            <person name="Lee Y.-H."/>
            <person name="Miyara I."/>
            <person name="Moore N."/>
            <person name="Neumann U."/>
            <person name="Nordstroem K."/>
            <person name="Panaccione D.G."/>
            <person name="Panstruga R."/>
            <person name="Place M."/>
            <person name="Proctor R.H."/>
            <person name="Prusky D."/>
            <person name="Rech G."/>
            <person name="Reinhardt R."/>
            <person name="Rollins J.A."/>
            <person name="Rounsley S."/>
            <person name="Schardl C.L."/>
            <person name="Schwartz D.C."/>
            <person name="Shenoy N."/>
            <person name="Shirasu K."/>
            <person name="Sikhakolli U.R."/>
            <person name="Stueber K."/>
            <person name="Sukno S.A."/>
            <person name="Sweigard J.A."/>
            <person name="Takano Y."/>
            <person name="Takahara H."/>
            <person name="Trail F."/>
            <person name="van der Does H.C."/>
            <person name="Voll L.M."/>
            <person name="Will I."/>
            <person name="Young S."/>
            <person name="Zeng Q."/>
            <person name="Zhang J."/>
            <person name="Zhou S."/>
            <person name="Dickman M.B."/>
            <person name="Schulze-Lefert P."/>
            <person name="Ver Loren van Themaat E."/>
            <person name="Ma L.-J."/>
            <person name="Vaillancourt L.J."/>
        </authorList>
    </citation>
    <scope>NUCLEOTIDE SEQUENCE [LARGE SCALE GENOMIC DNA]</scope>
    <source>
        <strain evidence="2">M1.001 / M2 / FGSC 10212</strain>
    </source>
</reference>
<protein>
    <submittedName>
        <fullName evidence="1">Uncharacterized protein</fullName>
    </submittedName>
</protein>
<dbReference type="RefSeq" id="XP_008097005.1">
    <property type="nucleotide sequence ID" value="XM_008098814.1"/>
</dbReference>
<dbReference type="VEuPathDB" id="FungiDB:GLRG_08129"/>
<name>E3QQ47_COLGM</name>
<dbReference type="OrthoDB" id="630188at2759"/>
<organism evidence="2">
    <name type="scientific">Colletotrichum graminicola (strain M1.001 / M2 / FGSC 10212)</name>
    <name type="common">Maize anthracnose fungus</name>
    <name type="synonym">Glomerella graminicola</name>
    <dbReference type="NCBI Taxonomy" id="645133"/>
    <lineage>
        <taxon>Eukaryota</taxon>
        <taxon>Fungi</taxon>
        <taxon>Dikarya</taxon>
        <taxon>Ascomycota</taxon>
        <taxon>Pezizomycotina</taxon>
        <taxon>Sordariomycetes</taxon>
        <taxon>Hypocreomycetidae</taxon>
        <taxon>Glomerellales</taxon>
        <taxon>Glomerellaceae</taxon>
        <taxon>Colletotrichum</taxon>
        <taxon>Colletotrichum graminicola species complex</taxon>
    </lineage>
</organism>
<evidence type="ECO:0000313" key="2">
    <source>
        <dbReference type="Proteomes" id="UP000008782"/>
    </source>
</evidence>
<dbReference type="AlphaFoldDB" id="E3QQ47"/>
<keyword evidence="2" id="KW-1185">Reference proteome</keyword>
<dbReference type="EMBL" id="GG697366">
    <property type="protein sequence ID" value="EFQ32985.1"/>
    <property type="molecule type" value="Genomic_DNA"/>
</dbReference>
<dbReference type="GeneID" id="24413494"/>
<gene>
    <name evidence="1" type="ORF">GLRG_08129</name>
</gene>
<dbReference type="Proteomes" id="UP000008782">
    <property type="component" value="Unassembled WGS sequence"/>
</dbReference>
<sequence>METLAKLASCLLGTTSLSGTWLLAPSYRYPASRFTTYTCCQEMALFRRSSSSLEVILDRPDDILCERLRSNPLTTKARHLNNSFPEANDGTATVVCNSNTHNARPRLLLGDMLIHAPSKGHVYDPRGVGGLG</sequence>
<evidence type="ECO:0000313" key="1">
    <source>
        <dbReference type="EMBL" id="EFQ32985.1"/>
    </source>
</evidence>
<accession>E3QQ47</accession>
<dbReference type="HOGENOM" id="CLU_1916931_0_0_1"/>